<keyword evidence="7" id="KW-0675">Receptor</keyword>
<dbReference type="Pfam" id="PF06151">
    <property type="entry name" value="Trehalose_recp"/>
    <property type="match status" value="1"/>
</dbReference>
<feature type="transmembrane region" description="Helical" evidence="8">
    <location>
        <begin position="187"/>
        <end position="209"/>
    </location>
</feature>
<evidence type="ECO:0000256" key="2">
    <source>
        <dbReference type="ARBA" id="ARBA00005327"/>
    </source>
</evidence>
<dbReference type="Proteomes" id="UP001249851">
    <property type="component" value="Unassembled WGS sequence"/>
</dbReference>
<evidence type="ECO:0000256" key="5">
    <source>
        <dbReference type="ARBA" id="ARBA00022989"/>
    </source>
</evidence>
<feature type="transmembrane region" description="Helical" evidence="8">
    <location>
        <begin position="129"/>
        <end position="153"/>
    </location>
</feature>
<accession>A0AAD9QAL8</accession>
<feature type="transmembrane region" description="Helical" evidence="8">
    <location>
        <begin position="303"/>
        <end position="323"/>
    </location>
</feature>
<name>A0AAD9QAL8_ACRCE</name>
<evidence type="ECO:0000256" key="4">
    <source>
        <dbReference type="ARBA" id="ARBA00022692"/>
    </source>
</evidence>
<organism evidence="9 10">
    <name type="scientific">Acropora cervicornis</name>
    <name type="common">Staghorn coral</name>
    <dbReference type="NCBI Taxonomy" id="6130"/>
    <lineage>
        <taxon>Eukaryota</taxon>
        <taxon>Metazoa</taxon>
        <taxon>Cnidaria</taxon>
        <taxon>Anthozoa</taxon>
        <taxon>Hexacorallia</taxon>
        <taxon>Scleractinia</taxon>
        <taxon>Astrocoeniina</taxon>
        <taxon>Acroporidae</taxon>
        <taxon>Acropora</taxon>
    </lineage>
</organism>
<feature type="transmembrane region" description="Helical" evidence="8">
    <location>
        <begin position="229"/>
        <end position="256"/>
    </location>
</feature>
<keyword evidence="5 8" id="KW-1133">Transmembrane helix</keyword>
<feature type="transmembrane region" description="Helical" evidence="8">
    <location>
        <begin position="97"/>
        <end position="123"/>
    </location>
</feature>
<evidence type="ECO:0008006" key="11">
    <source>
        <dbReference type="Google" id="ProtNLM"/>
    </source>
</evidence>
<dbReference type="InterPro" id="IPR009318">
    <property type="entry name" value="Gustatory_rcpt"/>
</dbReference>
<evidence type="ECO:0000313" key="9">
    <source>
        <dbReference type="EMBL" id="KAK2557782.1"/>
    </source>
</evidence>
<feature type="transmembrane region" description="Helical" evidence="8">
    <location>
        <begin position="343"/>
        <end position="364"/>
    </location>
</feature>
<dbReference type="AlphaFoldDB" id="A0AAD9QAL8"/>
<protein>
    <recommendedName>
        <fullName evidence="11">Gustatory receptor</fullName>
    </recommendedName>
</protein>
<dbReference type="GO" id="GO:0050916">
    <property type="term" value="P:sensory perception of sweet taste"/>
    <property type="evidence" value="ECO:0007669"/>
    <property type="project" value="UniProtKB-ARBA"/>
</dbReference>
<reference evidence="9" key="1">
    <citation type="journal article" date="2023" name="G3 (Bethesda)">
        <title>Whole genome assembly and annotation of the endangered Caribbean coral Acropora cervicornis.</title>
        <authorList>
            <person name="Selwyn J.D."/>
            <person name="Vollmer S.V."/>
        </authorList>
    </citation>
    <scope>NUCLEOTIDE SEQUENCE</scope>
    <source>
        <strain evidence="9">K2</strain>
    </source>
</reference>
<evidence type="ECO:0000256" key="3">
    <source>
        <dbReference type="ARBA" id="ARBA00022475"/>
    </source>
</evidence>
<keyword evidence="3" id="KW-1003">Cell membrane</keyword>
<comment type="subcellular location">
    <subcellularLocation>
        <location evidence="1">Cell membrane</location>
        <topology evidence="1">Multi-pass membrane protein</topology>
    </subcellularLocation>
</comment>
<keyword evidence="6 8" id="KW-0472">Membrane</keyword>
<proteinExistence type="inferred from homology"/>
<reference evidence="9" key="2">
    <citation type="journal article" date="2023" name="Science">
        <title>Genomic signatures of disease resistance in endangered staghorn corals.</title>
        <authorList>
            <person name="Vollmer S.V."/>
            <person name="Selwyn J.D."/>
            <person name="Despard B.A."/>
            <person name="Roesel C.L."/>
        </authorList>
    </citation>
    <scope>NUCLEOTIDE SEQUENCE</scope>
    <source>
        <strain evidence="9">K2</strain>
    </source>
</reference>
<dbReference type="PANTHER" id="PTHR21421:SF29">
    <property type="entry name" value="GUSTATORY RECEPTOR 5A FOR TREHALOSE-RELATED"/>
    <property type="match status" value="1"/>
</dbReference>
<keyword evidence="4 8" id="KW-0812">Transmembrane</keyword>
<evidence type="ECO:0000256" key="1">
    <source>
        <dbReference type="ARBA" id="ARBA00004651"/>
    </source>
</evidence>
<gene>
    <name evidence="9" type="ORF">P5673_020150</name>
</gene>
<evidence type="ECO:0000313" key="10">
    <source>
        <dbReference type="Proteomes" id="UP001249851"/>
    </source>
</evidence>
<evidence type="ECO:0000256" key="7">
    <source>
        <dbReference type="ARBA" id="ARBA00023170"/>
    </source>
</evidence>
<dbReference type="GO" id="GO:0005886">
    <property type="term" value="C:plasma membrane"/>
    <property type="evidence" value="ECO:0007669"/>
    <property type="project" value="UniProtKB-SubCell"/>
</dbReference>
<dbReference type="EMBL" id="JARQWQ010000048">
    <property type="protein sequence ID" value="KAK2557782.1"/>
    <property type="molecule type" value="Genomic_DNA"/>
</dbReference>
<comment type="similarity">
    <text evidence="2">Belongs to the insect chemoreceptor superfamily. Gustatory receptor (GR) family. Gr5a subfamily.</text>
</comment>
<dbReference type="PANTHER" id="PTHR21421">
    <property type="entry name" value="GUSTATORY RECEPTOR"/>
    <property type="match status" value="1"/>
</dbReference>
<evidence type="ECO:0000256" key="8">
    <source>
        <dbReference type="SAM" id="Phobius"/>
    </source>
</evidence>
<comment type="caution">
    <text evidence="9">The sequence shown here is derived from an EMBL/GenBank/DDBJ whole genome shotgun (WGS) entry which is preliminary data.</text>
</comment>
<dbReference type="GO" id="GO:0008527">
    <property type="term" value="F:taste receptor activity"/>
    <property type="evidence" value="ECO:0007669"/>
    <property type="project" value="InterPro"/>
</dbReference>
<evidence type="ECO:0000256" key="6">
    <source>
        <dbReference type="ARBA" id="ARBA00023136"/>
    </source>
</evidence>
<sequence>MDLQQNRAETENQGTINISQDNGTSYLNSNHAVVEVFTSAATNAFRTKEEVVTACEKIYSPVLRCMKLFGLYFGDTSMAKLKEADSAQGGGIMSFSFLYCIVINTCLWFYAAMALVSLCMGGSSNPVPFFVLLSGLLWGLKTALNSVICFIVLPLTSSKKSRFETFLRSLVESSIDLSKLKSYSMKVLIATGVALILSSGWTIVTFLYIPWTFVANTKPWNDWNALAPVSAVIISTFVTGAWLFPVVFICTTSVVLENLFDQFSKRVLCIDRHIWQLDLARLRVEHRKLCDIVELASDMLSPFLFVLVAAHIPLTCFCFYVSVNAHGALGGDWRQVPYIVGTLFWLMLSLMTLAVIMVFGARLNGKVSELFKSMYLN</sequence>
<keyword evidence="10" id="KW-1185">Reference proteome</keyword>